<evidence type="ECO:0000256" key="1">
    <source>
        <dbReference type="SAM" id="MobiDB-lite"/>
    </source>
</evidence>
<proteinExistence type="predicted"/>
<name>A0A5N4EI39_CAMDR</name>
<keyword evidence="3" id="KW-1185">Reference proteome</keyword>
<evidence type="ECO:0000313" key="3">
    <source>
        <dbReference type="Proteomes" id="UP000299084"/>
    </source>
</evidence>
<protein>
    <submittedName>
        <fullName evidence="2">Uncharacterized protein</fullName>
    </submittedName>
</protein>
<dbReference type="Proteomes" id="UP000299084">
    <property type="component" value="Unassembled WGS sequence"/>
</dbReference>
<feature type="region of interest" description="Disordered" evidence="1">
    <location>
        <begin position="1"/>
        <end position="20"/>
    </location>
</feature>
<reference evidence="2 3" key="1">
    <citation type="journal article" date="2019" name="Mol. Ecol. Resour.">
        <title>Improving Illumina assemblies with Hi-C and long reads: an example with the North African dromedary.</title>
        <authorList>
            <person name="Elbers J.P."/>
            <person name="Rogers M.F."/>
            <person name="Perelman P.L."/>
            <person name="Proskuryakova A.A."/>
            <person name="Serdyukova N.A."/>
            <person name="Johnson W.E."/>
            <person name="Horin P."/>
            <person name="Corander J."/>
            <person name="Murphy D."/>
            <person name="Burger P.A."/>
        </authorList>
    </citation>
    <scope>NUCLEOTIDE SEQUENCE [LARGE SCALE GENOMIC DNA]</scope>
    <source>
        <strain evidence="2">Drom800</strain>
        <tissue evidence="2">Blood</tissue>
    </source>
</reference>
<organism evidence="2 3">
    <name type="scientific">Camelus dromedarius</name>
    <name type="common">Dromedary</name>
    <name type="synonym">Arabian camel</name>
    <dbReference type="NCBI Taxonomy" id="9838"/>
    <lineage>
        <taxon>Eukaryota</taxon>
        <taxon>Metazoa</taxon>
        <taxon>Chordata</taxon>
        <taxon>Craniata</taxon>
        <taxon>Vertebrata</taxon>
        <taxon>Euteleostomi</taxon>
        <taxon>Mammalia</taxon>
        <taxon>Eutheria</taxon>
        <taxon>Laurasiatheria</taxon>
        <taxon>Artiodactyla</taxon>
        <taxon>Tylopoda</taxon>
        <taxon>Camelidae</taxon>
        <taxon>Camelus</taxon>
    </lineage>
</organism>
<comment type="caution">
    <text evidence="2">The sequence shown here is derived from an EMBL/GenBank/DDBJ whole genome shotgun (WGS) entry which is preliminary data.</text>
</comment>
<feature type="compositionally biased region" description="Polar residues" evidence="1">
    <location>
        <begin position="7"/>
        <end position="20"/>
    </location>
</feature>
<evidence type="ECO:0000313" key="2">
    <source>
        <dbReference type="EMBL" id="KAB1283025.1"/>
    </source>
</evidence>
<dbReference type="AlphaFoldDB" id="A0A5N4EI39"/>
<accession>A0A5N4EI39</accession>
<dbReference type="EMBL" id="JWIN03000001">
    <property type="protein sequence ID" value="KAB1283025.1"/>
    <property type="molecule type" value="Genomic_DNA"/>
</dbReference>
<gene>
    <name evidence="2" type="ORF">Cadr_000001217</name>
</gene>
<sequence length="52" mass="5623">MAVSVRRVTQATAGSTTKTGRSWKLFRLLPGEALSSGGDRRLKDSRTSRDSA</sequence>